<evidence type="ECO:0000256" key="6">
    <source>
        <dbReference type="SAM" id="MobiDB-lite"/>
    </source>
</evidence>
<dbReference type="Proteomes" id="UP000575985">
    <property type="component" value="Unassembled WGS sequence"/>
</dbReference>
<dbReference type="PANTHER" id="PTHR32322:SF2">
    <property type="entry name" value="EAMA DOMAIN-CONTAINING PROTEIN"/>
    <property type="match status" value="1"/>
</dbReference>
<feature type="transmembrane region" description="Helical" evidence="7">
    <location>
        <begin position="303"/>
        <end position="321"/>
    </location>
</feature>
<evidence type="ECO:0000256" key="1">
    <source>
        <dbReference type="ARBA" id="ARBA00004141"/>
    </source>
</evidence>
<sequence length="332" mass="33405">MTTSRKHAVGAEAPGRGRSRPLPALPPVRRGFAFLAFAGIAWGTTGAAVAVVYRSSDLGPMAVSFWRFLAGAVLLLPVWALSPARTAPRAPQPAGRRVLLPVGTGIGLAVFQTAYFAAVRDTGLAVGTIVALGAAPVFTAAGGRLFLGERLGRAGVPAVAGALAGLAVLVLGNEPGAVHPAGVAMALLSAAGYAVSNLLGRWTGRHGTGADPLTLTLWSFLVGAAVLLVPACHEGLLPQGGDPTEAALLMLYIAAVTTALAYPLYFAGVAVLRAATASVMMLLEPVSAAALAVLLLGERLTGATVAGTVVLLGAIAALALAESRPRAEPENP</sequence>
<feature type="transmembrane region" description="Helical" evidence="7">
    <location>
        <begin position="65"/>
        <end position="86"/>
    </location>
</feature>
<feature type="domain" description="EamA" evidence="8">
    <location>
        <begin position="31"/>
        <end position="170"/>
    </location>
</feature>
<dbReference type="PANTHER" id="PTHR32322">
    <property type="entry name" value="INNER MEMBRANE TRANSPORTER"/>
    <property type="match status" value="1"/>
</dbReference>
<protein>
    <submittedName>
        <fullName evidence="9">DME family drug/metabolite transporter</fullName>
    </submittedName>
</protein>
<dbReference type="RefSeq" id="WP_179766698.1">
    <property type="nucleotide sequence ID" value="NZ_JACCFO010000001.1"/>
</dbReference>
<evidence type="ECO:0000259" key="8">
    <source>
        <dbReference type="Pfam" id="PF00892"/>
    </source>
</evidence>
<organism evidence="9 10">
    <name type="scientific">Streptomonospora nanhaiensis</name>
    <dbReference type="NCBI Taxonomy" id="1323731"/>
    <lineage>
        <taxon>Bacteria</taxon>
        <taxon>Bacillati</taxon>
        <taxon>Actinomycetota</taxon>
        <taxon>Actinomycetes</taxon>
        <taxon>Streptosporangiales</taxon>
        <taxon>Nocardiopsidaceae</taxon>
        <taxon>Streptomonospora</taxon>
    </lineage>
</organism>
<feature type="region of interest" description="Disordered" evidence="6">
    <location>
        <begin position="1"/>
        <end position="22"/>
    </location>
</feature>
<evidence type="ECO:0000256" key="5">
    <source>
        <dbReference type="ARBA" id="ARBA00023136"/>
    </source>
</evidence>
<dbReference type="InterPro" id="IPR000620">
    <property type="entry name" value="EamA_dom"/>
</dbReference>
<feature type="transmembrane region" description="Helical" evidence="7">
    <location>
        <begin position="178"/>
        <end position="200"/>
    </location>
</feature>
<name>A0A853BKQ5_9ACTN</name>
<feature type="transmembrane region" description="Helical" evidence="7">
    <location>
        <begin position="279"/>
        <end position="297"/>
    </location>
</feature>
<dbReference type="Pfam" id="PF00892">
    <property type="entry name" value="EamA"/>
    <property type="match status" value="2"/>
</dbReference>
<proteinExistence type="inferred from homology"/>
<evidence type="ECO:0000313" key="10">
    <source>
        <dbReference type="Proteomes" id="UP000575985"/>
    </source>
</evidence>
<dbReference type="EMBL" id="JACCFO010000001">
    <property type="protein sequence ID" value="NYI95116.1"/>
    <property type="molecule type" value="Genomic_DNA"/>
</dbReference>
<comment type="similarity">
    <text evidence="2">Belongs to the EamA transporter family.</text>
</comment>
<dbReference type="InterPro" id="IPR050638">
    <property type="entry name" value="AA-Vitamin_Transporters"/>
</dbReference>
<feature type="transmembrane region" description="Helical" evidence="7">
    <location>
        <begin position="32"/>
        <end position="53"/>
    </location>
</feature>
<feature type="transmembrane region" description="Helical" evidence="7">
    <location>
        <begin position="98"/>
        <end position="118"/>
    </location>
</feature>
<evidence type="ECO:0000256" key="7">
    <source>
        <dbReference type="SAM" id="Phobius"/>
    </source>
</evidence>
<dbReference type="GO" id="GO:0016020">
    <property type="term" value="C:membrane"/>
    <property type="evidence" value="ECO:0007669"/>
    <property type="project" value="UniProtKB-SubCell"/>
</dbReference>
<keyword evidence="5 7" id="KW-0472">Membrane</keyword>
<keyword evidence="10" id="KW-1185">Reference proteome</keyword>
<keyword evidence="3 7" id="KW-0812">Transmembrane</keyword>
<comment type="caution">
    <text evidence="9">The sequence shown here is derived from an EMBL/GenBank/DDBJ whole genome shotgun (WGS) entry which is preliminary data.</text>
</comment>
<evidence type="ECO:0000256" key="3">
    <source>
        <dbReference type="ARBA" id="ARBA00022692"/>
    </source>
</evidence>
<gene>
    <name evidence="9" type="ORF">HNR12_001393</name>
</gene>
<dbReference type="SUPFAM" id="SSF103481">
    <property type="entry name" value="Multidrug resistance efflux transporter EmrE"/>
    <property type="match status" value="2"/>
</dbReference>
<feature type="transmembrane region" description="Helical" evidence="7">
    <location>
        <begin position="212"/>
        <end position="229"/>
    </location>
</feature>
<feature type="domain" description="EamA" evidence="8">
    <location>
        <begin position="182"/>
        <end position="318"/>
    </location>
</feature>
<feature type="transmembrane region" description="Helical" evidence="7">
    <location>
        <begin position="124"/>
        <end position="147"/>
    </location>
</feature>
<reference evidence="9 10" key="1">
    <citation type="submission" date="2020-07" db="EMBL/GenBank/DDBJ databases">
        <title>Sequencing the genomes of 1000 actinobacteria strains.</title>
        <authorList>
            <person name="Klenk H.-P."/>
        </authorList>
    </citation>
    <scope>NUCLEOTIDE SEQUENCE [LARGE SCALE GENOMIC DNA]</scope>
    <source>
        <strain evidence="9 10">DSM 45927</strain>
    </source>
</reference>
<dbReference type="AlphaFoldDB" id="A0A853BKQ5"/>
<feature type="transmembrane region" description="Helical" evidence="7">
    <location>
        <begin position="154"/>
        <end position="172"/>
    </location>
</feature>
<accession>A0A853BKQ5</accession>
<evidence type="ECO:0000256" key="2">
    <source>
        <dbReference type="ARBA" id="ARBA00007362"/>
    </source>
</evidence>
<comment type="subcellular location">
    <subcellularLocation>
        <location evidence="1">Membrane</location>
        <topology evidence="1">Multi-pass membrane protein</topology>
    </subcellularLocation>
</comment>
<dbReference type="InterPro" id="IPR037185">
    <property type="entry name" value="EmrE-like"/>
</dbReference>
<evidence type="ECO:0000313" key="9">
    <source>
        <dbReference type="EMBL" id="NYI95116.1"/>
    </source>
</evidence>
<feature type="transmembrane region" description="Helical" evidence="7">
    <location>
        <begin position="249"/>
        <end position="272"/>
    </location>
</feature>
<keyword evidence="4 7" id="KW-1133">Transmembrane helix</keyword>
<evidence type="ECO:0000256" key="4">
    <source>
        <dbReference type="ARBA" id="ARBA00022989"/>
    </source>
</evidence>